<dbReference type="Pfam" id="PF00072">
    <property type="entry name" value="Response_reg"/>
    <property type="match status" value="1"/>
</dbReference>
<keyword evidence="3" id="KW-0238">DNA-binding</keyword>
<dbReference type="InterPro" id="IPR001789">
    <property type="entry name" value="Sig_transdc_resp-reg_receiver"/>
</dbReference>
<evidence type="ECO:0000313" key="3">
    <source>
        <dbReference type="EMBL" id="HCY82024.1"/>
    </source>
</evidence>
<dbReference type="GO" id="GO:0003677">
    <property type="term" value="F:DNA binding"/>
    <property type="evidence" value="ECO:0007669"/>
    <property type="project" value="UniProtKB-KW"/>
</dbReference>
<comment type="caution">
    <text evidence="3">The sequence shown here is derived from an EMBL/GenBank/DDBJ whole genome shotgun (WGS) entry which is preliminary data.</text>
</comment>
<keyword evidence="1" id="KW-0597">Phosphoprotein</keyword>
<accession>A0A3D6BSZ5</accession>
<dbReference type="Proteomes" id="UP000263268">
    <property type="component" value="Unassembled WGS sequence"/>
</dbReference>
<proteinExistence type="predicted"/>
<dbReference type="InterPro" id="IPR011006">
    <property type="entry name" value="CheY-like_superfamily"/>
</dbReference>
<dbReference type="PROSITE" id="PS50110">
    <property type="entry name" value="RESPONSE_REGULATORY"/>
    <property type="match status" value="1"/>
</dbReference>
<dbReference type="Gene3D" id="3.40.50.2300">
    <property type="match status" value="1"/>
</dbReference>
<dbReference type="AlphaFoldDB" id="A0A3D6BSZ5"/>
<name>A0A3D6BSZ5_9FLAO</name>
<protein>
    <submittedName>
        <fullName evidence="3">DNA-binding response regulator</fullName>
    </submittedName>
</protein>
<organism evidence="3 4">
    <name type="scientific">Xanthomarina gelatinilytica</name>
    <dbReference type="NCBI Taxonomy" id="1137281"/>
    <lineage>
        <taxon>Bacteria</taxon>
        <taxon>Pseudomonadati</taxon>
        <taxon>Bacteroidota</taxon>
        <taxon>Flavobacteriia</taxon>
        <taxon>Flavobacteriales</taxon>
        <taxon>Flavobacteriaceae</taxon>
        <taxon>Xanthomarina</taxon>
    </lineage>
</organism>
<gene>
    <name evidence="3" type="ORF">DHV22_10695</name>
</gene>
<sequence>MNPPLKILIVEDEMIIAANISLQLTSLGYEVTGIIPRGEEALLHIKQHQPDMVLLDINLKGKIDGIETALLMLQD</sequence>
<feature type="non-terminal residue" evidence="3">
    <location>
        <position position="75"/>
    </location>
</feature>
<reference evidence="3 4" key="1">
    <citation type="journal article" date="2018" name="Nat. Biotechnol.">
        <title>A standardized bacterial taxonomy based on genome phylogeny substantially revises the tree of life.</title>
        <authorList>
            <person name="Parks D.H."/>
            <person name="Chuvochina M."/>
            <person name="Waite D.W."/>
            <person name="Rinke C."/>
            <person name="Skarshewski A."/>
            <person name="Chaumeil P.A."/>
            <person name="Hugenholtz P."/>
        </authorList>
    </citation>
    <scope>NUCLEOTIDE SEQUENCE [LARGE SCALE GENOMIC DNA]</scope>
    <source>
        <strain evidence="3">UBA10227</strain>
    </source>
</reference>
<dbReference type="GO" id="GO:0000160">
    <property type="term" value="P:phosphorelay signal transduction system"/>
    <property type="evidence" value="ECO:0007669"/>
    <property type="project" value="InterPro"/>
</dbReference>
<dbReference type="EMBL" id="DPRK01000173">
    <property type="protein sequence ID" value="HCY82024.1"/>
    <property type="molecule type" value="Genomic_DNA"/>
</dbReference>
<feature type="modified residue" description="4-aspartylphosphate" evidence="1">
    <location>
        <position position="56"/>
    </location>
</feature>
<evidence type="ECO:0000259" key="2">
    <source>
        <dbReference type="PROSITE" id="PS50110"/>
    </source>
</evidence>
<dbReference type="SUPFAM" id="SSF52172">
    <property type="entry name" value="CheY-like"/>
    <property type="match status" value="1"/>
</dbReference>
<feature type="domain" description="Response regulatory" evidence="2">
    <location>
        <begin position="6"/>
        <end position="75"/>
    </location>
</feature>
<evidence type="ECO:0000313" key="4">
    <source>
        <dbReference type="Proteomes" id="UP000263268"/>
    </source>
</evidence>
<evidence type="ECO:0000256" key="1">
    <source>
        <dbReference type="PROSITE-ProRule" id="PRU00169"/>
    </source>
</evidence>